<comment type="caution">
    <text evidence="2">The sequence shown here is derived from an EMBL/GenBank/DDBJ whole genome shotgun (WGS) entry which is preliminary data.</text>
</comment>
<evidence type="ECO:0000256" key="1">
    <source>
        <dbReference type="SAM" id="MobiDB-lite"/>
    </source>
</evidence>
<dbReference type="Proteomes" id="UP001154420">
    <property type="component" value="Unassembled WGS sequence"/>
</dbReference>
<protein>
    <submittedName>
        <fullName evidence="2">Uncharacterized protein</fullName>
    </submittedName>
</protein>
<proteinExistence type="predicted"/>
<dbReference type="AlphaFoldDB" id="A0A9X5BK29"/>
<reference evidence="2" key="1">
    <citation type="submission" date="2018-09" db="EMBL/GenBank/DDBJ databases">
        <title>Murine metabolic-syndrome-specific gut microbial biobank.</title>
        <authorList>
            <person name="Liu C."/>
        </authorList>
    </citation>
    <scope>NUCLEOTIDE SEQUENCE</scope>
    <source>
        <strain evidence="2">D42-62</strain>
    </source>
</reference>
<organism evidence="2 3">
    <name type="scientific">Parablautia muri</name>
    <dbReference type="NCBI Taxonomy" id="2320879"/>
    <lineage>
        <taxon>Bacteria</taxon>
        <taxon>Bacillati</taxon>
        <taxon>Bacillota</taxon>
        <taxon>Clostridia</taxon>
        <taxon>Lachnospirales</taxon>
        <taxon>Lachnospiraceae</taxon>
        <taxon>Parablautia</taxon>
    </lineage>
</organism>
<keyword evidence="3" id="KW-1185">Reference proteome</keyword>
<gene>
    <name evidence="2" type="ORF">D5281_23300</name>
</gene>
<dbReference type="EMBL" id="QZDT01000085">
    <property type="protein sequence ID" value="NBJ95375.1"/>
    <property type="molecule type" value="Genomic_DNA"/>
</dbReference>
<evidence type="ECO:0000313" key="2">
    <source>
        <dbReference type="EMBL" id="NBJ95375.1"/>
    </source>
</evidence>
<feature type="region of interest" description="Disordered" evidence="1">
    <location>
        <begin position="1"/>
        <end position="21"/>
    </location>
</feature>
<evidence type="ECO:0000313" key="3">
    <source>
        <dbReference type="Proteomes" id="UP001154420"/>
    </source>
</evidence>
<sequence length="78" mass="8892">MAHHHMRRSAFSAGRSDSRNRLESGKIRVNMLTRWFAFVPLCGATDPFNLERVNNCFFGKQPTVAGLERIGGLIMEKR</sequence>
<name>A0A9X5BK29_9FIRM</name>
<accession>A0A9X5BK29</accession>